<accession>A0ABT5GC82</accession>
<evidence type="ECO:0000313" key="3">
    <source>
        <dbReference type="EMBL" id="MDC5695724.1"/>
    </source>
</evidence>
<dbReference type="InterPro" id="IPR003965">
    <property type="entry name" value="Fatty_acid_synthase"/>
</dbReference>
<dbReference type="RefSeq" id="WP_272460267.1">
    <property type="nucleotide sequence ID" value="NZ_JAPFQL010000001.1"/>
</dbReference>
<dbReference type="InterPro" id="IPR002539">
    <property type="entry name" value="MaoC-like_dom"/>
</dbReference>
<organism evidence="3 4">
    <name type="scientific">Intrasporangium calvum</name>
    <dbReference type="NCBI Taxonomy" id="53358"/>
    <lineage>
        <taxon>Bacteria</taxon>
        <taxon>Bacillati</taxon>
        <taxon>Actinomycetota</taxon>
        <taxon>Actinomycetes</taxon>
        <taxon>Micrococcales</taxon>
        <taxon>Intrasporangiaceae</taxon>
        <taxon>Intrasporangium</taxon>
    </lineage>
</organism>
<dbReference type="Pfam" id="PF01575">
    <property type="entry name" value="MaoC_dehydratas"/>
    <property type="match status" value="1"/>
</dbReference>
<dbReference type="PANTHER" id="PTHR43841">
    <property type="entry name" value="3-HYDROXYACYL-THIOESTER DEHYDRATASE HTDX-RELATED"/>
    <property type="match status" value="1"/>
</dbReference>
<dbReference type="InterPro" id="IPR029069">
    <property type="entry name" value="HotDog_dom_sf"/>
</dbReference>
<protein>
    <submittedName>
        <fullName evidence="3">MaoC/PaaZ C-terminal domain-containing protein</fullName>
    </submittedName>
</protein>
<gene>
    <name evidence="3" type="ORF">OO014_00500</name>
</gene>
<evidence type="ECO:0000256" key="1">
    <source>
        <dbReference type="ARBA" id="ARBA00005254"/>
    </source>
</evidence>
<reference evidence="3 4" key="1">
    <citation type="submission" date="2022-11" db="EMBL/GenBank/DDBJ databases">
        <title>Anaerobic phenanthrene biodegradation by a DNRA strain PheN6.</title>
        <authorList>
            <person name="Zhang Z."/>
        </authorList>
    </citation>
    <scope>NUCLEOTIDE SEQUENCE [LARGE SCALE GENOMIC DNA]</scope>
    <source>
        <strain evidence="3 4">PheN6</strain>
    </source>
</reference>
<comment type="caution">
    <text evidence="3">The sequence shown here is derived from an EMBL/GenBank/DDBJ whole genome shotgun (WGS) entry which is preliminary data.</text>
</comment>
<evidence type="ECO:0000259" key="2">
    <source>
        <dbReference type="Pfam" id="PF01575"/>
    </source>
</evidence>
<name>A0ABT5GC82_9MICO</name>
<comment type="similarity">
    <text evidence="1">Belongs to the enoyl-CoA hydratase/isomerase family.</text>
</comment>
<dbReference type="Gene3D" id="3.10.129.10">
    <property type="entry name" value="Hotdog Thioesterase"/>
    <property type="match status" value="1"/>
</dbReference>
<evidence type="ECO:0000313" key="4">
    <source>
        <dbReference type="Proteomes" id="UP001150259"/>
    </source>
</evidence>
<dbReference type="SUPFAM" id="SSF54637">
    <property type="entry name" value="Thioesterase/thiol ester dehydrase-isomerase"/>
    <property type="match status" value="2"/>
</dbReference>
<proteinExistence type="inferred from homology"/>
<dbReference type="CDD" id="cd03441">
    <property type="entry name" value="R_hydratase_like"/>
    <property type="match status" value="1"/>
</dbReference>
<feature type="domain" description="MaoC-like" evidence="2">
    <location>
        <begin position="191"/>
        <end position="275"/>
    </location>
</feature>
<dbReference type="PANTHER" id="PTHR43841:SF1">
    <property type="entry name" value="3-HYDROXYACYL-THIOESTER DEHYDRATASE X"/>
    <property type="match status" value="1"/>
</dbReference>
<dbReference type="Proteomes" id="UP001150259">
    <property type="component" value="Unassembled WGS sequence"/>
</dbReference>
<keyword evidence="4" id="KW-1185">Reference proteome</keyword>
<dbReference type="PRINTS" id="PR01483">
    <property type="entry name" value="FASYNTHASE"/>
</dbReference>
<dbReference type="EMBL" id="JAPFQL010000001">
    <property type="protein sequence ID" value="MDC5695724.1"/>
    <property type="molecule type" value="Genomic_DNA"/>
</dbReference>
<sequence length="294" mass="32199">MSGAPGSAEGRRELRFDTAPDLRRIYASALVAGRASSGPLPDVLAVRLEVRADADTVADYARVCGFPVRSTLPLTYPHVLAFPLQTAIMSQREFPLALMGSLHVENVITATRPIGLDEAFDLTVHAENLRPHRRGRQVDLVSEATVAGETVWRGVSTYLSRGEDHPDATTSEPPDLQPLQAVAAGPTWRFAEDVGRRYARVSGDWNPIHVHALTARPLGFPTSIAHGMYSYARVVAALGPRIPDAGVTSHVWFRKPLRLPSTVRLRSEFEANRALSLLSSAKADVQHAIIEHRW</sequence>